<evidence type="ECO:0000256" key="5">
    <source>
        <dbReference type="ARBA" id="ARBA00022660"/>
    </source>
</evidence>
<keyword evidence="6 12" id="KW-0812">Transmembrane</keyword>
<dbReference type="SUPFAM" id="SSF81464">
    <property type="entry name" value="Cytochrome c oxidase subunit II-like, transmembrane region"/>
    <property type="match status" value="1"/>
</dbReference>
<evidence type="ECO:0000313" key="15">
    <source>
        <dbReference type="EMBL" id="SDM29490.1"/>
    </source>
</evidence>
<evidence type="ECO:0000313" key="16">
    <source>
        <dbReference type="Proteomes" id="UP000198704"/>
    </source>
</evidence>
<feature type="domain" description="Cytochrome oxidase subunit II transmembrane region profile" evidence="14">
    <location>
        <begin position="39"/>
        <end position="136"/>
    </location>
</feature>
<dbReference type="GO" id="GO:0009486">
    <property type="term" value="F:cytochrome bo3 ubiquinol oxidase activity"/>
    <property type="evidence" value="ECO:0007669"/>
    <property type="project" value="InterPro"/>
</dbReference>
<sequence length="310" mass="33741">MPNTVESPPSKGASPALRSASLARIAPVLVVATLLPLGGCGVLDHGMLGAAGPVADQTRHLFFIVCGILLFVVGPVLLLTPLFAWHYRLSNTKSAYRPQWGFNWPLEGLIWIPPILIVVLLAVFLWRDTHRLDPYKPLASALPPTEVQAVALDWKWLFIYPEEGVASVNELVFPADRPVHISLTSGTVMQSFFIPKLAGQIYAMAGMTTQMNLAAGAPGTFRGENTQFNGMGFQNQKFQVRAEPATDYRAWLARAKTDGRTLDMPAYKALSVRSVQAEPSRYGAVTPDLFKAIIALDDAGAHAAHKEAKQ</sequence>
<keyword evidence="11 12" id="KW-0472">Membrane</keyword>
<accession>A0A1G9S2J0</accession>
<organism evidence="15 16">
    <name type="scientific">Methylobacterium phyllostachyos</name>
    <dbReference type="NCBI Taxonomy" id="582672"/>
    <lineage>
        <taxon>Bacteria</taxon>
        <taxon>Pseudomonadati</taxon>
        <taxon>Pseudomonadota</taxon>
        <taxon>Alphaproteobacteria</taxon>
        <taxon>Hyphomicrobiales</taxon>
        <taxon>Methylobacteriaceae</taxon>
        <taxon>Methylobacterium</taxon>
    </lineage>
</organism>
<dbReference type="InterPro" id="IPR011759">
    <property type="entry name" value="Cyt_c_oxidase_su2_TM_dom"/>
</dbReference>
<keyword evidence="7" id="KW-0732">Signal</keyword>
<dbReference type="InterPro" id="IPR034227">
    <property type="entry name" value="CuRO_UO_II"/>
</dbReference>
<dbReference type="Proteomes" id="UP000198704">
    <property type="component" value="Unassembled WGS sequence"/>
</dbReference>
<dbReference type="OrthoDB" id="9783445at2"/>
<evidence type="ECO:0000256" key="6">
    <source>
        <dbReference type="ARBA" id="ARBA00022692"/>
    </source>
</evidence>
<evidence type="ECO:0000256" key="2">
    <source>
        <dbReference type="ARBA" id="ARBA00007866"/>
    </source>
</evidence>
<keyword evidence="16" id="KW-1185">Reference proteome</keyword>
<dbReference type="InterPro" id="IPR045187">
    <property type="entry name" value="CcO_II"/>
</dbReference>
<evidence type="ECO:0000256" key="4">
    <source>
        <dbReference type="ARBA" id="ARBA00022475"/>
    </source>
</evidence>
<keyword evidence="5" id="KW-0679">Respiratory chain</keyword>
<gene>
    <name evidence="15" type="ORF">SAMN05216360_101463</name>
</gene>
<comment type="similarity">
    <text evidence="2">Belongs to the cytochrome c oxidase subunit 2 family.</text>
</comment>
<feature type="transmembrane region" description="Helical" evidence="12">
    <location>
        <begin position="61"/>
        <end position="88"/>
    </location>
</feature>
<dbReference type="GO" id="GO:0005886">
    <property type="term" value="C:plasma membrane"/>
    <property type="evidence" value="ECO:0007669"/>
    <property type="project" value="UniProtKB-SubCell"/>
</dbReference>
<dbReference type="PANTHER" id="PTHR22888:SF18">
    <property type="entry name" value="CYTOCHROME BO(3) UBIQUINOL OXIDASE SUBUNIT 2"/>
    <property type="match status" value="1"/>
</dbReference>
<evidence type="ECO:0000256" key="8">
    <source>
        <dbReference type="ARBA" id="ARBA00022982"/>
    </source>
</evidence>
<evidence type="ECO:0000256" key="3">
    <source>
        <dbReference type="ARBA" id="ARBA00022448"/>
    </source>
</evidence>
<evidence type="ECO:0000256" key="7">
    <source>
        <dbReference type="ARBA" id="ARBA00022729"/>
    </source>
</evidence>
<evidence type="ECO:0000259" key="14">
    <source>
        <dbReference type="PROSITE" id="PS50999"/>
    </source>
</evidence>
<dbReference type="Pfam" id="PF00116">
    <property type="entry name" value="COX2"/>
    <property type="match status" value="1"/>
</dbReference>
<dbReference type="InterPro" id="IPR036257">
    <property type="entry name" value="Cyt_c_oxidase_su2_TM_sf"/>
</dbReference>
<reference evidence="16" key="1">
    <citation type="submission" date="2016-10" db="EMBL/GenBank/DDBJ databases">
        <authorList>
            <person name="Varghese N."/>
            <person name="Submissions S."/>
        </authorList>
    </citation>
    <scope>NUCLEOTIDE SEQUENCE [LARGE SCALE GENOMIC DNA]</scope>
    <source>
        <strain evidence="16">BL47</strain>
    </source>
</reference>
<protein>
    <submittedName>
        <fullName evidence="15">Cytochrome bo3 quinol oxidase subunit 2</fullName>
    </submittedName>
</protein>
<dbReference type="EMBL" id="FNHS01000001">
    <property type="protein sequence ID" value="SDM29490.1"/>
    <property type="molecule type" value="Genomic_DNA"/>
</dbReference>
<keyword evidence="9 12" id="KW-1133">Transmembrane helix</keyword>
<dbReference type="CDD" id="cd04212">
    <property type="entry name" value="CuRO_UO_II"/>
    <property type="match status" value="1"/>
</dbReference>
<dbReference type="Gene3D" id="2.60.40.420">
    <property type="entry name" value="Cupredoxins - blue copper proteins"/>
    <property type="match status" value="1"/>
</dbReference>
<feature type="transmembrane region" description="Helical" evidence="12">
    <location>
        <begin position="108"/>
        <end position="126"/>
    </location>
</feature>
<evidence type="ECO:0000259" key="13">
    <source>
        <dbReference type="PROSITE" id="PS50857"/>
    </source>
</evidence>
<dbReference type="Pfam" id="PF06481">
    <property type="entry name" value="COX_ARM"/>
    <property type="match status" value="1"/>
</dbReference>
<proteinExistence type="inferred from homology"/>
<evidence type="ECO:0000256" key="9">
    <source>
        <dbReference type="ARBA" id="ARBA00022989"/>
    </source>
</evidence>
<evidence type="ECO:0000256" key="1">
    <source>
        <dbReference type="ARBA" id="ARBA00004651"/>
    </source>
</evidence>
<dbReference type="GO" id="GO:0042773">
    <property type="term" value="P:ATP synthesis coupled electron transport"/>
    <property type="evidence" value="ECO:0007669"/>
    <property type="project" value="TreeGrafter"/>
</dbReference>
<dbReference type="SUPFAM" id="SSF49503">
    <property type="entry name" value="Cupredoxins"/>
    <property type="match status" value="1"/>
</dbReference>
<dbReference type="InterPro" id="IPR002429">
    <property type="entry name" value="CcO_II-like_C"/>
</dbReference>
<comment type="subcellular location">
    <subcellularLocation>
        <location evidence="1">Cell membrane</location>
        <topology evidence="1">Multi-pass membrane protein</topology>
    </subcellularLocation>
</comment>
<keyword evidence="4" id="KW-1003">Cell membrane</keyword>
<dbReference type="GO" id="GO:0004129">
    <property type="term" value="F:cytochrome-c oxidase activity"/>
    <property type="evidence" value="ECO:0007669"/>
    <property type="project" value="InterPro"/>
</dbReference>
<dbReference type="PROSITE" id="PS50857">
    <property type="entry name" value="COX2_CUA"/>
    <property type="match status" value="1"/>
</dbReference>
<evidence type="ECO:0000256" key="11">
    <source>
        <dbReference type="ARBA" id="ARBA00023136"/>
    </source>
</evidence>
<keyword evidence="10" id="KW-0560">Oxidoreductase</keyword>
<evidence type="ECO:0000256" key="12">
    <source>
        <dbReference type="SAM" id="Phobius"/>
    </source>
</evidence>
<feature type="domain" description="Cytochrome oxidase subunit II copper A binding" evidence="13">
    <location>
        <begin position="142"/>
        <end position="254"/>
    </location>
</feature>
<dbReference type="GO" id="GO:0005507">
    <property type="term" value="F:copper ion binding"/>
    <property type="evidence" value="ECO:0007669"/>
    <property type="project" value="InterPro"/>
</dbReference>
<feature type="transmembrane region" description="Helical" evidence="12">
    <location>
        <begin position="20"/>
        <end position="40"/>
    </location>
</feature>
<dbReference type="AlphaFoldDB" id="A0A1G9S2J0"/>
<dbReference type="Gene3D" id="1.10.287.90">
    <property type="match status" value="1"/>
</dbReference>
<evidence type="ECO:0000256" key="10">
    <source>
        <dbReference type="ARBA" id="ARBA00023002"/>
    </source>
</evidence>
<dbReference type="PANTHER" id="PTHR22888">
    <property type="entry name" value="CYTOCHROME C OXIDASE, SUBUNIT II"/>
    <property type="match status" value="1"/>
</dbReference>
<keyword evidence="8" id="KW-0249">Electron transport</keyword>
<dbReference type="STRING" id="582672.SAMN05216360_101463"/>
<dbReference type="PROSITE" id="PS50999">
    <property type="entry name" value="COX2_TM"/>
    <property type="match status" value="1"/>
</dbReference>
<keyword evidence="3" id="KW-0813">Transport</keyword>
<name>A0A1G9S2J0_9HYPH</name>
<dbReference type="InterPro" id="IPR010514">
    <property type="entry name" value="COX_ARM"/>
</dbReference>
<dbReference type="InterPro" id="IPR008972">
    <property type="entry name" value="Cupredoxin"/>
</dbReference>